<proteinExistence type="predicted"/>
<sequence>MILFFFQIYEFFRSFRDHDVSVTMVTPSLPTIRSSGRCTSPSKKEELRKKARQMLENPSAAVSAMKTTSTDDSRRRQEARRLIEDAVTDGATYLVGPVEASTSMTSSHRSSRSHSSLNGSSSDLRKIANFYLKFLYVVIVVQLFRISTTDDYHPYVQQTRSIACSSTKTMSACMLYLLIICCSSLLFFVKFDIDLDDATPVIPGMGRPTQMMNDRLKSRGAGTSSAFDRVKRFGSMRSQELKEAMAQLAKQYGINDTPSGSQSSIGATPTRKVTSQWEVEIFHYLTCYQAPSLALIRDF</sequence>
<evidence type="ECO:0000313" key="3">
    <source>
        <dbReference type="Proteomes" id="UP000252519"/>
    </source>
</evidence>
<reference evidence="2 3" key="1">
    <citation type="submission" date="2014-10" db="EMBL/GenBank/DDBJ databases">
        <title>Draft genome of the hookworm Ancylostoma caninum.</title>
        <authorList>
            <person name="Mitreva M."/>
        </authorList>
    </citation>
    <scope>NUCLEOTIDE SEQUENCE [LARGE SCALE GENOMIC DNA]</scope>
    <source>
        <strain evidence="2 3">Baltimore</strain>
    </source>
</reference>
<dbReference type="Proteomes" id="UP000252519">
    <property type="component" value="Unassembled WGS sequence"/>
</dbReference>
<organism evidence="2 3">
    <name type="scientific">Ancylostoma caninum</name>
    <name type="common">Dog hookworm</name>
    <dbReference type="NCBI Taxonomy" id="29170"/>
    <lineage>
        <taxon>Eukaryota</taxon>
        <taxon>Metazoa</taxon>
        <taxon>Ecdysozoa</taxon>
        <taxon>Nematoda</taxon>
        <taxon>Chromadorea</taxon>
        <taxon>Rhabditida</taxon>
        <taxon>Rhabditina</taxon>
        <taxon>Rhabditomorpha</taxon>
        <taxon>Strongyloidea</taxon>
        <taxon>Ancylostomatidae</taxon>
        <taxon>Ancylostomatinae</taxon>
        <taxon>Ancylostoma</taxon>
    </lineage>
</organism>
<name>A0A368GBE9_ANCCA</name>
<comment type="caution">
    <text evidence="2">The sequence shown here is derived from an EMBL/GenBank/DDBJ whole genome shotgun (WGS) entry which is preliminary data.</text>
</comment>
<dbReference type="AlphaFoldDB" id="A0A368GBE9"/>
<evidence type="ECO:0000313" key="2">
    <source>
        <dbReference type="EMBL" id="RCN40325.1"/>
    </source>
</evidence>
<protein>
    <submittedName>
        <fullName evidence="2">Uncharacterized protein</fullName>
    </submittedName>
</protein>
<keyword evidence="3" id="KW-1185">Reference proteome</keyword>
<evidence type="ECO:0000256" key="1">
    <source>
        <dbReference type="SAM" id="MobiDB-lite"/>
    </source>
</evidence>
<feature type="compositionally biased region" description="Polar residues" evidence="1">
    <location>
        <begin position="31"/>
        <end position="41"/>
    </location>
</feature>
<gene>
    <name evidence="2" type="ORF">ANCCAN_13749</name>
</gene>
<dbReference type="EMBL" id="JOJR01000291">
    <property type="protein sequence ID" value="RCN40325.1"/>
    <property type="molecule type" value="Genomic_DNA"/>
</dbReference>
<dbReference type="OrthoDB" id="5972258at2759"/>
<feature type="region of interest" description="Disordered" evidence="1">
    <location>
        <begin position="102"/>
        <end position="121"/>
    </location>
</feature>
<feature type="region of interest" description="Disordered" evidence="1">
    <location>
        <begin position="31"/>
        <end position="77"/>
    </location>
</feature>
<accession>A0A368GBE9</accession>
<dbReference type="STRING" id="29170.A0A368GBE9"/>